<gene>
    <name evidence="9" type="ordered locus">VIT_13s0073g00290</name>
</gene>
<feature type="domain" description="Amino acid transporter transmembrane" evidence="8">
    <location>
        <begin position="1"/>
        <end position="75"/>
    </location>
</feature>
<dbReference type="HOGENOM" id="CLU_2547204_0_0_1"/>
<dbReference type="EMBL" id="FN595510">
    <property type="protein sequence ID" value="CBI25007.3"/>
    <property type="molecule type" value="Genomic_DNA"/>
</dbReference>
<evidence type="ECO:0000256" key="2">
    <source>
        <dbReference type="ARBA" id="ARBA00022448"/>
    </source>
</evidence>
<dbReference type="InterPro" id="IPR013057">
    <property type="entry name" value="AA_transpt_TM"/>
</dbReference>
<dbReference type="STRING" id="29760.D7T3C2"/>
<keyword evidence="10" id="KW-1185">Reference proteome</keyword>
<dbReference type="GO" id="GO:0006865">
    <property type="term" value="P:amino acid transport"/>
    <property type="evidence" value="ECO:0007669"/>
    <property type="project" value="UniProtKB-KW"/>
</dbReference>
<evidence type="ECO:0000256" key="6">
    <source>
        <dbReference type="ARBA" id="ARBA00023136"/>
    </source>
</evidence>
<feature type="transmembrane region" description="Helical" evidence="7">
    <location>
        <begin position="29"/>
        <end position="47"/>
    </location>
</feature>
<evidence type="ECO:0000256" key="7">
    <source>
        <dbReference type="SAM" id="Phobius"/>
    </source>
</evidence>
<dbReference type="eggNOG" id="KOG1303">
    <property type="taxonomic scope" value="Eukaryota"/>
</dbReference>
<evidence type="ECO:0000256" key="1">
    <source>
        <dbReference type="ARBA" id="ARBA00004370"/>
    </source>
</evidence>
<comment type="subcellular location">
    <subcellularLocation>
        <location evidence="1">Membrane</location>
    </subcellularLocation>
</comment>
<feature type="transmembrane region" description="Helical" evidence="7">
    <location>
        <begin position="6"/>
        <end position="22"/>
    </location>
</feature>
<evidence type="ECO:0000313" key="10">
    <source>
        <dbReference type="Proteomes" id="UP000009183"/>
    </source>
</evidence>
<evidence type="ECO:0000313" key="9">
    <source>
        <dbReference type="EMBL" id="CBI25007.3"/>
    </source>
</evidence>
<evidence type="ECO:0000256" key="3">
    <source>
        <dbReference type="ARBA" id="ARBA00022692"/>
    </source>
</evidence>
<dbReference type="Pfam" id="PF01490">
    <property type="entry name" value="Aa_trans"/>
    <property type="match status" value="1"/>
</dbReference>
<dbReference type="PaxDb" id="29760-VIT_13s0073g00290.t01"/>
<evidence type="ECO:0000259" key="8">
    <source>
        <dbReference type="Pfam" id="PF01490"/>
    </source>
</evidence>
<keyword evidence="5 7" id="KW-1133">Transmembrane helix</keyword>
<organism evidence="9 10">
    <name type="scientific">Vitis vinifera</name>
    <name type="common">Grape</name>
    <dbReference type="NCBI Taxonomy" id="29760"/>
    <lineage>
        <taxon>Eukaryota</taxon>
        <taxon>Viridiplantae</taxon>
        <taxon>Streptophyta</taxon>
        <taxon>Embryophyta</taxon>
        <taxon>Tracheophyta</taxon>
        <taxon>Spermatophyta</taxon>
        <taxon>Magnoliopsida</taxon>
        <taxon>eudicotyledons</taxon>
        <taxon>Gunneridae</taxon>
        <taxon>Pentapetalae</taxon>
        <taxon>rosids</taxon>
        <taxon>Vitales</taxon>
        <taxon>Vitaceae</taxon>
        <taxon>Viteae</taxon>
        <taxon>Vitis</taxon>
    </lineage>
</organism>
<feature type="transmembrane region" description="Helical" evidence="7">
    <location>
        <begin position="53"/>
        <end position="77"/>
    </location>
</feature>
<dbReference type="OMA" id="CAIFARG"/>
<keyword evidence="2" id="KW-0813">Transport</keyword>
<name>D7T3C2_VITVI</name>
<keyword evidence="3 7" id="KW-0812">Transmembrane</keyword>
<evidence type="ECO:0000256" key="4">
    <source>
        <dbReference type="ARBA" id="ARBA00022970"/>
    </source>
</evidence>
<proteinExistence type="predicted"/>
<dbReference type="InParanoid" id="D7T3C2"/>
<keyword evidence="4" id="KW-0029">Amino-acid transport</keyword>
<sequence>MINTGYLILVGQALNVVYVLSGDDHDMKLPYFTAIGAFICAIFARGLPYLSAVGIWVGFATFLSLIYILTTVVLSLIDGKISN</sequence>
<accession>D7T3C2</accession>
<keyword evidence="6 7" id="KW-0472">Membrane</keyword>
<reference evidence="10" key="1">
    <citation type="journal article" date="2007" name="Nature">
        <title>The grapevine genome sequence suggests ancestral hexaploidization in major angiosperm phyla.</title>
        <authorList>
            <consortium name="The French-Italian Public Consortium for Grapevine Genome Characterization."/>
            <person name="Jaillon O."/>
            <person name="Aury J.-M."/>
            <person name="Noel B."/>
            <person name="Policriti A."/>
            <person name="Clepet C."/>
            <person name="Casagrande A."/>
            <person name="Choisne N."/>
            <person name="Aubourg S."/>
            <person name="Vitulo N."/>
            <person name="Jubin C."/>
            <person name="Vezzi A."/>
            <person name="Legeai F."/>
            <person name="Hugueney P."/>
            <person name="Dasilva C."/>
            <person name="Horner D."/>
            <person name="Mica E."/>
            <person name="Jublot D."/>
            <person name="Poulain J."/>
            <person name="Bruyere C."/>
            <person name="Billault A."/>
            <person name="Segurens B."/>
            <person name="Gouyvenoux M."/>
            <person name="Ugarte E."/>
            <person name="Cattonaro F."/>
            <person name="Anthouard V."/>
            <person name="Vico V."/>
            <person name="Del Fabbro C."/>
            <person name="Alaux M."/>
            <person name="Di Gaspero G."/>
            <person name="Dumas V."/>
            <person name="Felice N."/>
            <person name="Paillard S."/>
            <person name="Juman I."/>
            <person name="Moroldo M."/>
            <person name="Scalabrin S."/>
            <person name="Canaguier A."/>
            <person name="Le Clainche I."/>
            <person name="Malacrida G."/>
            <person name="Durand E."/>
            <person name="Pesole G."/>
            <person name="Laucou V."/>
            <person name="Chatelet P."/>
            <person name="Merdinoglu D."/>
            <person name="Delledonne M."/>
            <person name="Pezzotti M."/>
            <person name="Lecharny A."/>
            <person name="Scarpelli C."/>
            <person name="Artiguenave F."/>
            <person name="Pe M.E."/>
            <person name="Valle G."/>
            <person name="Morgante M."/>
            <person name="Caboche M."/>
            <person name="Adam-Blondon A.-F."/>
            <person name="Weissenbach J."/>
            <person name="Quetier F."/>
            <person name="Wincker P."/>
        </authorList>
    </citation>
    <scope>NUCLEOTIDE SEQUENCE [LARGE SCALE GENOMIC DNA]</scope>
    <source>
        <strain evidence="10">cv. Pinot noir / PN40024</strain>
    </source>
</reference>
<dbReference type="AlphaFoldDB" id="D7T3C2"/>
<evidence type="ECO:0000256" key="5">
    <source>
        <dbReference type="ARBA" id="ARBA00022989"/>
    </source>
</evidence>
<dbReference type="Proteomes" id="UP000009183">
    <property type="component" value="Chromosome 13"/>
</dbReference>
<dbReference type="GO" id="GO:0016020">
    <property type="term" value="C:membrane"/>
    <property type="evidence" value="ECO:0007669"/>
    <property type="project" value="UniProtKB-SubCell"/>
</dbReference>
<protein>
    <recommendedName>
        <fullName evidence="8">Amino acid transporter transmembrane domain-containing protein</fullName>
    </recommendedName>
</protein>